<feature type="region of interest" description="Disordered" evidence="5">
    <location>
        <begin position="197"/>
        <end position="235"/>
    </location>
</feature>
<feature type="compositionally biased region" description="Low complexity" evidence="5">
    <location>
        <begin position="257"/>
        <end position="269"/>
    </location>
</feature>
<comment type="caution">
    <text evidence="7">The sequence shown here is derived from an EMBL/GenBank/DDBJ whole genome shotgun (WGS) entry which is preliminary data.</text>
</comment>
<dbReference type="OrthoDB" id="26679at2759"/>
<evidence type="ECO:0000256" key="4">
    <source>
        <dbReference type="ARBA" id="ARBA00040604"/>
    </source>
</evidence>
<dbReference type="InterPro" id="IPR006571">
    <property type="entry name" value="TLDc_dom"/>
</dbReference>
<keyword evidence="7" id="KW-0675">Receptor</keyword>
<feature type="region of interest" description="Disordered" evidence="5">
    <location>
        <begin position="248"/>
        <end position="273"/>
    </location>
</feature>
<organism evidence="7 8">
    <name type="scientific">Seminavis robusta</name>
    <dbReference type="NCBI Taxonomy" id="568900"/>
    <lineage>
        <taxon>Eukaryota</taxon>
        <taxon>Sar</taxon>
        <taxon>Stramenopiles</taxon>
        <taxon>Ochrophyta</taxon>
        <taxon>Bacillariophyta</taxon>
        <taxon>Bacillariophyceae</taxon>
        <taxon>Bacillariophycidae</taxon>
        <taxon>Naviculales</taxon>
        <taxon>Naviculaceae</taxon>
        <taxon>Seminavis</taxon>
    </lineage>
</organism>
<sequence>MTTREPSNPSLAIPTLGVDHVEVDGSASDLPASKFSPIPIVMSRGDTGSSMGSYNSSHSETREACQLQTDSLETPSGNSSADSNDDDQGRIVLQANHQHRLSTRRLKDDNGNTSSSHSNGPTGDPRASDNSLGGGGSSSSSDGNNEAGKSLLAPLTNAWGWIQKQKEKHREQHLKQLAEEQMQKLKQVQKTDPSVNFSVAVDDSSDGYSDKIGCATPQHYPDGDSSNRDDDEDDISWIPPVRCVEEQVNIDVPPSPRSSRSGEPLSSDPTKPVPFLLNPAQMHDIARHVLPKGIAFCRWRRLYSLTRDGDSFFQCLRLCGSEPKTLMVIKTTRGAIFGGYADSLWEIQSHQNGNFHGSAQACLFSFAILPTANDATATTTINGQQPLKTDTNLRVFHWTGANRYIQFTDKSEHRRMLAFGGGGQEGSFGLCVEQDFQLGSTGHCDTFDNLPLCDQENFNILDMEIWGFLTGQF</sequence>
<dbReference type="AlphaFoldDB" id="A0A9N8ELE8"/>
<gene>
    <name evidence="7" type="ORF">SEMRO_1174_G249070.1</name>
</gene>
<evidence type="ECO:0000256" key="3">
    <source>
        <dbReference type="ARBA" id="ARBA00023128"/>
    </source>
</evidence>
<evidence type="ECO:0000259" key="6">
    <source>
        <dbReference type="PROSITE" id="PS51886"/>
    </source>
</evidence>
<feature type="compositionally biased region" description="Polar residues" evidence="5">
    <location>
        <begin position="66"/>
        <end position="75"/>
    </location>
</feature>
<dbReference type="PANTHER" id="PTHR23354">
    <property type="entry name" value="NUCLEOLAR PROTEIN 7/ESTROGEN RECEPTOR COACTIVATOR-RELATED"/>
    <property type="match status" value="1"/>
</dbReference>
<keyword evidence="8" id="KW-1185">Reference proteome</keyword>
<dbReference type="Pfam" id="PF07534">
    <property type="entry name" value="TLD"/>
    <property type="match status" value="1"/>
</dbReference>
<comment type="similarity">
    <text evidence="2">Belongs to the OXR1 family.</text>
</comment>
<feature type="compositionally biased region" description="Low complexity" evidence="5">
    <location>
        <begin position="49"/>
        <end position="58"/>
    </location>
</feature>
<comment type="subcellular location">
    <subcellularLocation>
        <location evidence="1">Mitochondrion</location>
    </subcellularLocation>
</comment>
<dbReference type="PROSITE" id="PS51886">
    <property type="entry name" value="TLDC"/>
    <property type="match status" value="1"/>
</dbReference>
<dbReference type="GO" id="GO:0005739">
    <property type="term" value="C:mitochondrion"/>
    <property type="evidence" value="ECO:0007669"/>
    <property type="project" value="UniProtKB-SubCell"/>
</dbReference>
<feature type="region of interest" description="Disordered" evidence="5">
    <location>
        <begin position="25"/>
        <end position="149"/>
    </location>
</feature>
<feature type="compositionally biased region" description="Polar residues" evidence="5">
    <location>
        <begin position="111"/>
        <end position="121"/>
    </location>
</feature>
<name>A0A9N8ELE8_9STRA</name>
<proteinExistence type="inferred from homology"/>
<feature type="domain" description="TLDc" evidence="6">
    <location>
        <begin position="275"/>
        <end position="469"/>
    </location>
</feature>
<reference evidence="7" key="1">
    <citation type="submission" date="2020-06" db="EMBL/GenBank/DDBJ databases">
        <authorList>
            <consortium name="Plant Systems Biology data submission"/>
        </authorList>
    </citation>
    <scope>NUCLEOTIDE SEQUENCE</scope>
    <source>
        <strain evidence="7">D6</strain>
    </source>
</reference>
<evidence type="ECO:0000313" key="8">
    <source>
        <dbReference type="Proteomes" id="UP001153069"/>
    </source>
</evidence>
<evidence type="ECO:0000256" key="2">
    <source>
        <dbReference type="ARBA" id="ARBA00009540"/>
    </source>
</evidence>
<protein>
    <recommendedName>
        <fullName evidence="4">Oxidation resistance protein 1</fullName>
    </recommendedName>
</protein>
<evidence type="ECO:0000256" key="1">
    <source>
        <dbReference type="ARBA" id="ARBA00004173"/>
    </source>
</evidence>
<evidence type="ECO:0000313" key="7">
    <source>
        <dbReference type="EMBL" id="CAB9521204.1"/>
    </source>
</evidence>
<dbReference type="EMBL" id="CAICTM010001172">
    <property type="protein sequence ID" value="CAB9521204.1"/>
    <property type="molecule type" value="Genomic_DNA"/>
</dbReference>
<evidence type="ECO:0000256" key="5">
    <source>
        <dbReference type="SAM" id="MobiDB-lite"/>
    </source>
</evidence>
<accession>A0A9N8ELE8</accession>
<keyword evidence="3" id="KW-0496">Mitochondrion</keyword>
<dbReference type="SMART" id="SM00584">
    <property type="entry name" value="TLDc"/>
    <property type="match status" value="1"/>
</dbReference>
<dbReference type="PANTHER" id="PTHR23354:SF62">
    <property type="entry name" value="MUSTARD, ISOFORM V"/>
    <property type="match status" value="1"/>
</dbReference>
<dbReference type="Proteomes" id="UP001153069">
    <property type="component" value="Unassembled WGS sequence"/>
</dbReference>